<proteinExistence type="predicted"/>
<dbReference type="RefSeq" id="WP_211633884.1">
    <property type="nucleotide sequence ID" value="NZ_CP073100.1"/>
</dbReference>
<keyword evidence="2" id="KW-1185">Reference proteome</keyword>
<evidence type="ECO:0000313" key="2">
    <source>
        <dbReference type="Proteomes" id="UP000676169"/>
    </source>
</evidence>
<dbReference type="Proteomes" id="UP000676169">
    <property type="component" value="Chromosome"/>
</dbReference>
<accession>A0A975J242</accession>
<dbReference type="EMBL" id="CP073100">
    <property type="protein sequence ID" value="QUE52635.1"/>
    <property type="molecule type" value="Genomic_DNA"/>
</dbReference>
<name>A0A975J242_9BACT</name>
<gene>
    <name evidence="1" type="ORF">KBB96_07000</name>
</gene>
<evidence type="ECO:0000313" key="1">
    <source>
        <dbReference type="EMBL" id="QUE52635.1"/>
    </source>
</evidence>
<sequence length="84" mass="9563">MTYEEAENKVNVYEDSDKSGRAFSAVCPYCPDLHKETVIVSRLNDGQAKHAVVGRMIAHFRRKHFVVDEPPVAEEEAAEKKEEE</sequence>
<dbReference type="KEGG" id="lamb:KBB96_07000"/>
<organism evidence="1 2">
    <name type="scientific">Luteolibacter ambystomatis</name>
    <dbReference type="NCBI Taxonomy" id="2824561"/>
    <lineage>
        <taxon>Bacteria</taxon>
        <taxon>Pseudomonadati</taxon>
        <taxon>Verrucomicrobiota</taxon>
        <taxon>Verrucomicrobiia</taxon>
        <taxon>Verrucomicrobiales</taxon>
        <taxon>Verrucomicrobiaceae</taxon>
        <taxon>Luteolibacter</taxon>
    </lineage>
</organism>
<protein>
    <submittedName>
        <fullName evidence="1">Uncharacterized protein</fullName>
    </submittedName>
</protein>
<dbReference type="AlphaFoldDB" id="A0A975J242"/>
<reference evidence="1" key="1">
    <citation type="submission" date="2021-04" db="EMBL/GenBank/DDBJ databases">
        <title>Luteolibacter sp. 32A isolated from the skin of an Anderson's salamander (Ambystoma andersonii).</title>
        <authorList>
            <person name="Spergser J."/>
            <person name="Busse H.-J."/>
        </authorList>
    </citation>
    <scope>NUCLEOTIDE SEQUENCE</scope>
    <source>
        <strain evidence="1">32A</strain>
    </source>
</reference>